<evidence type="ECO:0008006" key="4">
    <source>
        <dbReference type="Google" id="ProtNLM"/>
    </source>
</evidence>
<feature type="transmembrane region" description="Helical" evidence="1">
    <location>
        <begin position="130"/>
        <end position="146"/>
    </location>
</feature>
<proteinExistence type="predicted"/>
<sequence>MRHCTRCGAPLENTWRFCARCAAPVPDPPQPSAPAGHAPRPAQAWEQDATVIGTVPRATKSSPADLAGRLASVVAVLGAVGALLALFVPYDGEGTRLIEDAVTVWFNLPTLVAWGLGAGLTVARSTRPTGAVLLSAVTLVWLPAYLNDIEALVASRSTLGPGQLISFASTALLLVAGLVAVGAAGVRFTTGTGAWILAAAGAVLIGAVGSALPSREILVTSVESQDIRGGIEVARSRCCSLGEQSGWSATSLLLTMLVAVFVVVVAGSMARTSLVVAGFGGVAAALAGSVFLLVLQLRTDRVLPLLSQDLRDLLAAGRVELRIHGLPGLWLQVAGLVLLAGVAIGRGLVRPGAREAAARSTTR</sequence>
<feature type="transmembrane region" description="Helical" evidence="1">
    <location>
        <begin position="166"/>
        <end position="186"/>
    </location>
</feature>
<reference evidence="2 3" key="1">
    <citation type="submission" date="2023-07" db="EMBL/GenBank/DDBJ databases">
        <title>Sequencing the genomes of 1000 actinobacteria strains.</title>
        <authorList>
            <person name="Klenk H.-P."/>
        </authorList>
    </citation>
    <scope>NUCLEOTIDE SEQUENCE [LARGE SCALE GENOMIC DNA]</scope>
    <source>
        <strain evidence="2 3">DSM 44388</strain>
    </source>
</reference>
<keyword evidence="3" id="KW-1185">Reference proteome</keyword>
<name>A0ABT9P717_9ACTN</name>
<keyword evidence="1" id="KW-1133">Transmembrane helix</keyword>
<evidence type="ECO:0000313" key="2">
    <source>
        <dbReference type="EMBL" id="MDP9828474.1"/>
    </source>
</evidence>
<gene>
    <name evidence="2" type="ORF">J2S57_004223</name>
</gene>
<comment type="caution">
    <text evidence="2">The sequence shown here is derived from an EMBL/GenBank/DDBJ whole genome shotgun (WGS) entry which is preliminary data.</text>
</comment>
<evidence type="ECO:0000313" key="3">
    <source>
        <dbReference type="Proteomes" id="UP001235712"/>
    </source>
</evidence>
<accession>A0ABT9P717</accession>
<dbReference type="RefSeq" id="WP_307245689.1">
    <property type="nucleotide sequence ID" value="NZ_JAUSQZ010000001.1"/>
</dbReference>
<feature type="transmembrane region" description="Helical" evidence="1">
    <location>
        <begin position="274"/>
        <end position="297"/>
    </location>
</feature>
<dbReference type="EMBL" id="JAUSQZ010000001">
    <property type="protein sequence ID" value="MDP9828474.1"/>
    <property type="molecule type" value="Genomic_DNA"/>
</dbReference>
<keyword evidence="1" id="KW-0472">Membrane</keyword>
<feature type="transmembrane region" description="Helical" evidence="1">
    <location>
        <begin position="329"/>
        <end position="349"/>
    </location>
</feature>
<protein>
    <recommendedName>
        <fullName evidence="4">Zinc ribbon domain-containing protein</fullName>
    </recommendedName>
</protein>
<dbReference type="Proteomes" id="UP001235712">
    <property type="component" value="Unassembled WGS sequence"/>
</dbReference>
<feature type="transmembrane region" description="Helical" evidence="1">
    <location>
        <begin position="70"/>
        <end position="90"/>
    </location>
</feature>
<keyword evidence="1" id="KW-0812">Transmembrane</keyword>
<feature type="transmembrane region" description="Helical" evidence="1">
    <location>
        <begin position="246"/>
        <end position="267"/>
    </location>
</feature>
<evidence type="ECO:0000256" key="1">
    <source>
        <dbReference type="SAM" id="Phobius"/>
    </source>
</evidence>
<feature type="transmembrane region" description="Helical" evidence="1">
    <location>
        <begin position="193"/>
        <end position="212"/>
    </location>
</feature>
<feature type="transmembrane region" description="Helical" evidence="1">
    <location>
        <begin position="102"/>
        <end position="123"/>
    </location>
</feature>
<organism evidence="2 3">
    <name type="scientific">Kineosporia succinea</name>
    <dbReference type="NCBI Taxonomy" id="84632"/>
    <lineage>
        <taxon>Bacteria</taxon>
        <taxon>Bacillati</taxon>
        <taxon>Actinomycetota</taxon>
        <taxon>Actinomycetes</taxon>
        <taxon>Kineosporiales</taxon>
        <taxon>Kineosporiaceae</taxon>
        <taxon>Kineosporia</taxon>
    </lineage>
</organism>